<dbReference type="PANTHER" id="PTHR32123:SF9">
    <property type="entry name" value="PROTEIN SPINDLY"/>
    <property type="match status" value="1"/>
</dbReference>
<sequence>MVVSSRFPFASGLGLFDERATLSKLEGYLVGRQQQNNSTAQEETNIEDTLDDDDGSYDQPLPDEDDEREREEEEDEEESEDSSEYMEEELEDTQSKLIKTQSHLKQWDDQLQLLQRRLRSREKELNATKQEKNILIREVERLNAELDDKEKGPQASRRPELEQRLRKAVEYLQKDLSSAKEKYEACQIELRNHKTKMEYMEEKNNKLMKTVEELQSKDSMANDQKSNCQRQLAEAREEATRLTEEMVDLRERLRNATKIAEEKELMIEKNISNRVKEKIRLEVREETTQAVEERTERRVRAEMQLAHEKEINILRAEFKKIFKENSFLKRMVEESRSGATRTEKLEHQIPVLKDEIERLNMELEATKDENEKVIADLETRYRNQIQAIKEQAAKEKWEHATEIRRQISKERDREVQDFTKRIEALSQQTDRLLERAEREKEEYADQIRQRISEEKQREIQVMKDKLSEISKESEELLKEATKDKEAYADQIRKQMTDDRNREMNKQSYRIEVLVGEKEVLLQRIEAFEQELAATWQEQEKNIEKITMMEAAVKSSEDENLRLKRTNQNLANLVERYSKENEDATAAFTQSKDHFRKSLLESEETVYKLKDQVQDLQIQLNETKLEKTELEKDLRATKNALEDSRRSEKRHLEAMTKYRERDTDVNSETSSVNTMLSALESEKARLRGRRSGLVSIKNKHEILMKPRPVLSFESSGIPEDLRLDDERRVTEEERPDFTETKRLQRDLETSNKELELKNAELVGVRKALAEHQMENEQLTQTIGELNASLDACKMDLVHVKDELASAVEKTLAIPTLEADLREMRQGLENAREEAEIEARKMISESLGLYKEEMDSLRERLSQAYSRLQNCRCGSDLDETTIDQSNNCLPGVGGEGEEEEDDTVESCETARLDKEIEKLKSMINLHQREFTEQQLKTNEEEASQSGVKDEETIAALESTINTLQQEIDQRDAKLLELEALEKNQRLSIDHMTMKIQDLENLLSSTTETETSEELEHLKGENNILTEKVKELEMLLKEFNQRLSETSEELVESRQEVCIGGESISHLKTKVEKLTKILEEKEKRISEDEKTFEESKKRFDEHVENAHEEILKLQFEVEELTFILKQTQNELKASRDQEDRARMHLQEELVQASNATKELLMEKKKLQEALSACRDENECTKDNLLESQRLFEEAEVRSKEIVDTLQEEMERLLSELTTTQERYENAKEKIASADENLKTALQRSADDYEQRSKELQNSIDSLVNEKERLSEEYESLQVAFEKLTREFEKEKETNEKEVIELRNEVAACSKDNLEVSKELQHSRQLFREALIAWRVETKELTQQLNLLRGGDQWLSTGSNSKDSFSVQSSTQNIGDSEPVVESNSVEQTGHLENNFDNNRIPTVGYGMESPRGAQAYHFFNNLLVENNEEEGIMVGMYLQESAAQPSRNKNFDKDTDEFADTDTSVNTGGSGAPVPNDPPSTSQRRKYVRWSDKPEQSSSTSPSSYSPPSTKAQEKLKNNTDPKHDRVIETREECEERESIDGSGRVLLRKEDIHSTGNRIAGSFSTDEGSLRGSKLLPPREHSRTKFPVQSSQFQQFRRSQQQHLESSESRDDTVHSSDSTFFSYTYSSTSNYSSRDFGEYSQHCYVDTGNSHETSTHNTTTKGRLQQSRQHMIPDNDDSTVISGLSASSHPMPPVDQSFQRSSPRVWSPRYMDLVSKQRSSGGSFLGKPPSPRGEVVPEPAIISKPVPYDEQTEQQVEEERPFDEEQRKLLEQEQLGRRLHQQHQDEESASLSLADTSTLMNSEHGSLAVNTDRS</sequence>
<dbReference type="EMBL" id="JAGRRH010000006">
    <property type="protein sequence ID" value="KAG7368790.1"/>
    <property type="molecule type" value="Genomic_DNA"/>
</dbReference>
<protein>
    <submittedName>
        <fullName evidence="4">Chromosome assembly protein</fullName>
    </submittedName>
</protein>
<evidence type="ECO:0000313" key="5">
    <source>
        <dbReference type="Proteomes" id="UP000693970"/>
    </source>
</evidence>
<gene>
    <name evidence="4" type="ORF">IV203_031533</name>
</gene>
<feature type="region of interest" description="Disordered" evidence="3">
    <location>
        <begin position="1647"/>
        <end position="1702"/>
    </location>
</feature>
<dbReference type="OrthoDB" id="57511at2759"/>
<feature type="coiled-coil region" evidence="2">
    <location>
        <begin position="104"/>
        <end position="266"/>
    </location>
</feature>
<feature type="coiled-coil region" evidence="2">
    <location>
        <begin position="1012"/>
        <end position="1301"/>
    </location>
</feature>
<feature type="compositionally biased region" description="Polar residues" evidence="3">
    <location>
        <begin position="32"/>
        <end position="43"/>
    </location>
</feature>
<dbReference type="Proteomes" id="UP000693970">
    <property type="component" value="Unassembled WGS sequence"/>
</dbReference>
<feature type="compositionally biased region" description="Polar residues" evidence="3">
    <location>
        <begin position="1555"/>
        <end position="1565"/>
    </location>
</feature>
<feature type="compositionally biased region" description="Polar residues" evidence="3">
    <location>
        <begin position="1355"/>
        <end position="1371"/>
    </location>
</feature>
<keyword evidence="1 2" id="KW-0175">Coiled coil</keyword>
<feature type="compositionally biased region" description="Basic and acidic residues" evidence="3">
    <location>
        <begin position="1509"/>
        <end position="1528"/>
    </location>
</feature>
<feature type="compositionally biased region" description="Basic and acidic residues" evidence="3">
    <location>
        <begin position="1603"/>
        <end position="1613"/>
    </location>
</feature>
<feature type="compositionally biased region" description="Basic and acidic residues" evidence="3">
    <location>
        <begin position="1756"/>
        <end position="1785"/>
    </location>
</feature>
<feature type="compositionally biased region" description="Low complexity" evidence="3">
    <location>
        <begin position="1494"/>
        <end position="1507"/>
    </location>
</feature>
<feature type="compositionally biased region" description="Low complexity" evidence="3">
    <location>
        <begin position="1587"/>
        <end position="1600"/>
    </location>
</feature>
<name>A0A9K3LVV3_9STRA</name>
<dbReference type="PANTHER" id="PTHR32123">
    <property type="entry name" value="BICD FAMILY-LIKE CARGO ADAPTER"/>
    <property type="match status" value="1"/>
</dbReference>
<feature type="coiled-coil region" evidence="2">
    <location>
        <begin position="739"/>
        <end position="787"/>
    </location>
</feature>
<feature type="coiled-coil region" evidence="2">
    <location>
        <begin position="812"/>
        <end position="865"/>
    </location>
</feature>
<dbReference type="InterPro" id="IPR051149">
    <property type="entry name" value="Spindly/BICDR_Dynein_Adapter"/>
</dbReference>
<feature type="region of interest" description="Disordered" evidence="3">
    <location>
        <begin position="32"/>
        <end position="91"/>
    </location>
</feature>
<feature type="coiled-coil region" evidence="2">
    <location>
        <begin position="951"/>
        <end position="981"/>
    </location>
</feature>
<evidence type="ECO:0000256" key="3">
    <source>
        <dbReference type="SAM" id="MobiDB-lite"/>
    </source>
</evidence>
<feature type="region of interest" description="Disordered" evidence="3">
    <location>
        <begin position="1716"/>
        <end position="1813"/>
    </location>
</feature>
<reference evidence="4" key="1">
    <citation type="journal article" date="2021" name="Sci. Rep.">
        <title>Diploid genomic architecture of Nitzschia inconspicua, an elite biomass production diatom.</title>
        <authorList>
            <person name="Oliver A."/>
            <person name="Podell S."/>
            <person name="Pinowska A."/>
            <person name="Traller J.C."/>
            <person name="Smith S.R."/>
            <person name="McClure R."/>
            <person name="Beliaev A."/>
            <person name="Bohutskyi P."/>
            <person name="Hill E.A."/>
            <person name="Rabines A."/>
            <person name="Zheng H."/>
            <person name="Allen L.Z."/>
            <person name="Kuo A."/>
            <person name="Grigoriev I.V."/>
            <person name="Allen A.E."/>
            <person name="Hazlebeck D."/>
            <person name="Allen E.E."/>
        </authorList>
    </citation>
    <scope>NUCLEOTIDE SEQUENCE</scope>
    <source>
        <strain evidence="4">Hildebrandi</strain>
    </source>
</reference>
<accession>A0A9K3LVV3</accession>
<feature type="compositionally biased region" description="Low complexity" evidence="3">
    <location>
        <begin position="1647"/>
        <end position="1659"/>
    </location>
</feature>
<keyword evidence="5" id="KW-1185">Reference proteome</keyword>
<feature type="region of interest" description="Disordered" evidence="3">
    <location>
        <begin position="1440"/>
        <end position="1538"/>
    </location>
</feature>
<organism evidence="4 5">
    <name type="scientific">Nitzschia inconspicua</name>
    <dbReference type="NCBI Taxonomy" id="303405"/>
    <lineage>
        <taxon>Eukaryota</taxon>
        <taxon>Sar</taxon>
        <taxon>Stramenopiles</taxon>
        <taxon>Ochrophyta</taxon>
        <taxon>Bacillariophyta</taxon>
        <taxon>Bacillariophyceae</taxon>
        <taxon>Bacillariophycidae</taxon>
        <taxon>Bacillariales</taxon>
        <taxon>Bacillariaceae</taxon>
        <taxon>Nitzschia</taxon>
    </lineage>
</organism>
<evidence type="ECO:0000313" key="4">
    <source>
        <dbReference type="EMBL" id="KAG7368790.1"/>
    </source>
</evidence>
<proteinExistence type="predicted"/>
<feature type="compositionally biased region" description="Polar residues" evidence="3">
    <location>
        <begin position="1799"/>
        <end position="1813"/>
    </location>
</feature>
<feature type="region of interest" description="Disordered" evidence="3">
    <location>
        <begin position="1555"/>
        <end position="1616"/>
    </location>
</feature>
<feature type="compositionally biased region" description="Acidic residues" evidence="3">
    <location>
        <begin position="44"/>
        <end position="91"/>
    </location>
</feature>
<evidence type="ECO:0000256" key="2">
    <source>
        <dbReference type="SAM" id="Coils"/>
    </source>
</evidence>
<comment type="caution">
    <text evidence="4">The sequence shown here is derived from an EMBL/GenBank/DDBJ whole genome shotgun (WGS) entry which is preliminary data.</text>
</comment>
<feature type="coiled-coil region" evidence="2">
    <location>
        <begin position="342"/>
        <end position="646"/>
    </location>
</feature>
<evidence type="ECO:0000256" key="1">
    <source>
        <dbReference type="ARBA" id="ARBA00023054"/>
    </source>
</evidence>
<feature type="compositionally biased region" description="Low complexity" evidence="3">
    <location>
        <begin position="1788"/>
        <end position="1798"/>
    </location>
</feature>
<feature type="compositionally biased region" description="Polar residues" evidence="3">
    <location>
        <begin position="1677"/>
        <end position="1687"/>
    </location>
</feature>
<reference evidence="4" key="2">
    <citation type="submission" date="2021-04" db="EMBL/GenBank/DDBJ databases">
        <authorList>
            <person name="Podell S."/>
        </authorList>
    </citation>
    <scope>NUCLEOTIDE SEQUENCE</scope>
    <source>
        <strain evidence="4">Hildebrandi</strain>
    </source>
</reference>
<feature type="region of interest" description="Disordered" evidence="3">
    <location>
        <begin position="1355"/>
        <end position="1377"/>
    </location>
</feature>